<dbReference type="RefSeq" id="WP_182513659.1">
    <property type="nucleotide sequence ID" value="NZ_JACJIQ010000013.1"/>
</dbReference>
<feature type="region of interest" description="Disordered" evidence="1">
    <location>
        <begin position="108"/>
        <end position="130"/>
    </location>
</feature>
<keyword evidence="2" id="KW-0812">Transmembrane</keyword>
<protein>
    <submittedName>
        <fullName evidence="3">Uncharacterized protein</fullName>
    </submittedName>
</protein>
<evidence type="ECO:0000313" key="4">
    <source>
        <dbReference type="Proteomes" id="UP000563094"/>
    </source>
</evidence>
<feature type="region of interest" description="Disordered" evidence="1">
    <location>
        <begin position="41"/>
        <end position="72"/>
    </location>
</feature>
<sequence>MNSQTLPLCGQKKLIFWLVGLLLLAGCTQKQVFYFSAPAARAGSKPVSSPPDDSVQARQVRPPVEPAAAASLSASANEPVPAATPPVYAVAPPGAPVGVYPSAQVPVLAPPGQQQQGSRPRVGQAEPGKPKAGVARTGLLLGVASLVLGVAGLSSLTRGGGVLLPFSLLLALGGMVFSKKALSWNRKHPDDLANANGAKTGLVFSIFALGLLLFFGALVLVIF</sequence>
<feature type="transmembrane region" description="Helical" evidence="2">
    <location>
        <begin position="202"/>
        <end position="222"/>
    </location>
</feature>
<proteinExistence type="predicted"/>
<evidence type="ECO:0000313" key="3">
    <source>
        <dbReference type="EMBL" id="MBA9078431.1"/>
    </source>
</evidence>
<reference evidence="3 4" key="1">
    <citation type="submission" date="2020-08" db="EMBL/GenBank/DDBJ databases">
        <title>Genomic Encyclopedia of Type Strains, Phase IV (KMG-IV): sequencing the most valuable type-strain genomes for metagenomic binning, comparative biology and taxonomic classification.</title>
        <authorList>
            <person name="Goeker M."/>
        </authorList>
    </citation>
    <scope>NUCLEOTIDE SEQUENCE [LARGE SCALE GENOMIC DNA]</scope>
    <source>
        <strain evidence="3 4">DSM 29854</strain>
    </source>
</reference>
<dbReference type="Proteomes" id="UP000563094">
    <property type="component" value="Unassembled WGS sequence"/>
</dbReference>
<evidence type="ECO:0000256" key="1">
    <source>
        <dbReference type="SAM" id="MobiDB-lite"/>
    </source>
</evidence>
<name>A0A839GXI6_9BACT</name>
<accession>A0A839GXI6</accession>
<keyword evidence="2" id="KW-0472">Membrane</keyword>
<feature type="compositionally biased region" description="Low complexity" evidence="1">
    <location>
        <begin position="110"/>
        <end position="124"/>
    </location>
</feature>
<evidence type="ECO:0000256" key="2">
    <source>
        <dbReference type="SAM" id="Phobius"/>
    </source>
</evidence>
<feature type="transmembrane region" description="Helical" evidence="2">
    <location>
        <begin position="163"/>
        <end position="182"/>
    </location>
</feature>
<keyword evidence="2" id="KW-1133">Transmembrane helix</keyword>
<gene>
    <name evidence="3" type="ORF">FHS90_003159</name>
</gene>
<dbReference type="EMBL" id="JACJIQ010000013">
    <property type="protein sequence ID" value="MBA9078431.1"/>
    <property type="molecule type" value="Genomic_DNA"/>
</dbReference>
<feature type="transmembrane region" description="Helical" evidence="2">
    <location>
        <begin position="137"/>
        <end position="156"/>
    </location>
</feature>
<keyword evidence="4" id="KW-1185">Reference proteome</keyword>
<organism evidence="3 4">
    <name type="scientific">Rufibacter quisquiliarum</name>
    <dbReference type="NCBI Taxonomy" id="1549639"/>
    <lineage>
        <taxon>Bacteria</taxon>
        <taxon>Pseudomonadati</taxon>
        <taxon>Bacteroidota</taxon>
        <taxon>Cytophagia</taxon>
        <taxon>Cytophagales</taxon>
        <taxon>Hymenobacteraceae</taxon>
        <taxon>Rufibacter</taxon>
    </lineage>
</organism>
<comment type="caution">
    <text evidence="3">The sequence shown here is derived from an EMBL/GenBank/DDBJ whole genome shotgun (WGS) entry which is preliminary data.</text>
</comment>
<dbReference type="AlphaFoldDB" id="A0A839GXI6"/>